<dbReference type="EMBL" id="JANPWB010000015">
    <property type="protein sequence ID" value="KAJ1093731.1"/>
    <property type="molecule type" value="Genomic_DNA"/>
</dbReference>
<gene>
    <name evidence="2" type="ORF">NDU88_006823</name>
</gene>
<name>A0AAV7LQS0_PLEWA</name>
<evidence type="ECO:0000256" key="1">
    <source>
        <dbReference type="SAM" id="MobiDB-lite"/>
    </source>
</evidence>
<organism evidence="2 3">
    <name type="scientific">Pleurodeles waltl</name>
    <name type="common">Iberian ribbed newt</name>
    <dbReference type="NCBI Taxonomy" id="8319"/>
    <lineage>
        <taxon>Eukaryota</taxon>
        <taxon>Metazoa</taxon>
        <taxon>Chordata</taxon>
        <taxon>Craniata</taxon>
        <taxon>Vertebrata</taxon>
        <taxon>Euteleostomi</taxon>
        <taxon>Amphibia</taxon>
        <taxon>Batrachia</taxon>
        <taxon>Caudata</taxon>
        <taxon>Salamandroidea</taxon>
        <taxon>Salamandridae</taxon>
        <taxon>Pleurodelinae</taxon>
        <taxon>Pleurodeles</taxon>
    </lineage>
</organism>
<proteinExistence type="predicted"/>
<dbReference type="Proteomes" id="UP001066276">
    <property type="component" value="Chromosome 11"/>
</dbReference>
<feature type="compositionally biased region" description="Polar residues" evidence="1">
    <location>
        <begin position="1"/>
        <end position="19"/>
    </location>
</feature>
<comment type="caution">
    <text evidence="2">The sequence shown here is derived from an EMBL/GenBank/DDBJ whole genome shotgun (WGS) entry which is preliminary data.</text>
</comment>
<reference evidence="2" key="1">
    <citation type="journal article" date="2022" name="bioRxiv">
        <title>Sequencing and chromosome-scale assembly of the giantPleurodeles waltlgenome.</title>
        <authorList>
            <person name="Brown T."/>
            <person name="Elewa A."/>
            <person name="Iarovenko S."/>
            <person name="Subramanian E."/>
            <person name="Araus A.J."/>
            <person name="Petzold A."/>
            <person name="Susuki M."/>
            <person name="Suzuki K.-i.T."/>
            <person name="Hayashi T."/>
            <person name="Toyoda A."/>
            <person name="Oliveira C."/>
            <person name="Osipova E."/>
            <person name="Leigh N.D."/>
            <person name="Simon A."/>
            <person name="Yun M.H."/>
        </authorList>
    </citation>
    <scope>NUCLEOTIDE SEQUENCE</scope>
    <source>
        <strain evidence="2">20211129_DDA</strain>
        <tissue evidence="2">Liver</tissue>
    </source>
</reference>
<keyword evidence="3" id="KW-1185">Reference proteome</keyword>
<dbReference type="AlphaFoldDB" id="A0AAV7LQS0"/>
<evidence type="ECO:0000313" key="3">
    <source>
        <dbReference type="Proteomes" id="UP001066276"/>
    </source>
</evidence>
<feature type="compositionally biased region" description="Basic and acidic residues" evidence="1">
    <location>
        <begin position="135"/>
        <end position="146"/>
    </location>
</feature>
<evidence type="ECO:0000313" key="2">
    <source>
        <dbReference type="EMBL" id="KAJ1093731.1"/>
    </source>
</evidence>
<feature type="compositionally biased region" description="Low complexity" evidence="1">
    <location>
        <begin position="29"/>
        <end position="43"/>
    </location>
</feature>
<feature type="region of interest" description="Disordered" evidence="1">
    <location>
        <begin position="99"/>
        <end position="146"/>
    </location>
</feature>
<feature type="compositionally biased region" description="Polar residues" evidence="1">
    <location>
        <begin position="45"/>
        <end position="62"/>
    </location>
</feature>
<sequence>MPRQDAQGTTPWPRLSSTHPPAHGPPSQAAVRSGGRGAPAAAPQLESSQFRRAAAQTPQPQLRSDFMGESDGAAPMPRVRHTHLSEASLFFRLGSPAAPRSVSLDGPARNQLPRVQASRGHPRVGGGSLHVAVPTRDKDKRPKGGP</sequence>
<protein>
    <submittedName>
        <fullName evidence="2">Uncharacterized protein</fullName>
    </submittedName>
</protein>
<accession>A0AAV7LQS0</accession>
<feature type="region of interest" description="Disordered" evidence="1">
    <location>
        <begin position="1"/>
        <end position="76"/>
    </location>
</feature>